<dbReference type="GO" id="GO:0005524">
    <property type="term" value="F:ATP binding"/>
    <property type="evidence" value="ECO:0007669"/>
    <property type="project" value="UniProtKB-KW"/>
</dbReference>
<dbReference type="AlphaFoldDB" id="A0A212SZG9"/>
<keyword evidence="3" id="KW-0677">Repeat</keyword>
<evidence type="ECO:0000259" key="8">
    <source>
        <dbReference type="PROSITE" id="PS50893"/>
    </source>
</evidence>
<name>A0A212SZG9_9BURK</name>
<dbReference type="InterPro" id="IPR032781">
    <property type="entry name" value="ABC_tran_Xtn"/>
</dbReference>
<evidence type="ECO:0000256" key="7">
    <source>
        <dbReference type="ARBA" id="ARBA00074044"/>
    </source>
</evidence>
<organism evidence="9 10">
    <name type="scientific">Polynucleobacter victoriensis</name>
    <dbReference type="NCBI Taxonomy" id="2049319"/>
    <lineage>
        <taxon>Bacteria</taxon>
        <taxon>Pseudomonadati</taxon>
        <taxon>Pseudomonadota</taxon>
        <taxon>Betaproteobacteria</taxon>
        <taxon>Burkholderiales</taxon>
        <taxon>Burkholderiaceae</taxon>
        <taxon>Polynucleobacter</taxon>
    </lineage>
</organism>
<evidence type="ECO:0000256" key="2">
    <source>
        <dbReference type="ARBA" id="ARBA00022519"/>
    </source>
</evidence>
<evidence type="ECO:0000256" key="6">
    <source>
        <dbReference type="ARBA" id="ARBA00061551"/>
    </source>
</evidence>
<dbReference type="NCBIfam" id="NF011646">
    <property type="entry name" value="PRK15064.1"/>
    <property type="match status" value="1"/>
</dbReference>
<dbReference type="OrthoDB" id="9762051at2"/>
<dbReference type="FunFam" id="3.40.50.300:FF:000070">
    <property type="entry name" value="Putative ABC transporter ATP-binding component"/>
    <property type="match status" value="1"/>
</dbReference>
<reference evidence="9 10" key="1">
    <citation type="submission" date="2017-06" db="EMBL/GenBank/DDBJ databases">
        <authorList>
            <person name="Kim H.J."/>
            <person name="Triplett B.A."/>
        </authorList>
    </citation>
    <scope>NUCLEOTIDE SEQUENCE [LARGE SCALE GENOMIC DNA]</scope>
    <source>
        <strain evidence="9 10">MWH-VicM1</strain>
    </source>
</reference>
<keyword evidence="1" id="KW-1003">Cell membrane</keyword>
<dbReference type="PANTHER" id="PTHR42855:SF2">
    <property type="entry name" value="DRUG RESISTANCE ABC TRANSPORTER,ATP-BINDING PROTEIN"/>
    <property type="match status" value="1"/>
</dbReference>
<keyword evidence="5" id="KW-0067">ATP-binding</keyword>
<gene>
    <name evidence="9" type="ORF">SAMN06295916_0014</name>
</gene>
<sequence length="535" mass="59790">MLSAANITMQFGAKPLFENISVKFGGGNRYGLIGANGCGKSTFMKILGSDLEPSAGNVSLEPNIRLGKLRQDQFAYEDKRVLDVVMMGHEDMWNAAAERDALYANPEATDEDYMRAAELETKFAEYGGYTAEARAGELLLGIGIPIEQHNGPMSEVAPGWKLRVLLAQALFSDPDVLLLDEPTNNLDIHSIHWLEDILNARNSTMIIISHDRHFLNAVCTHMADMDYGTLTVYPGNYDSYMLASMQARSQQLANNAKAKEKIEELQAFVRRFSANASKARQATSRQRQLEKIEVAEIKPSSRQNPFIRFEYDKKLHNIVVECESLAKTYERDIFKNFKIIIRPGEKVAIIGENGAGKTTLLKSILSERFGGIAADNGTVKWSENADVGYMPQDTSECFPNDMTLLDWMGQWAKPGDDDQIIRGTLGRLLFSGNEIGKSVRVISGGEKGRMIWGKLMLQRHNILAMDEPTNHMDMESIESLQTSLEKYDGTVIFVSHDREFITGLATRILEIRHDGSVTDFEGTYEEYLASQSIEG</sequence>
<dbReference type="InterPro" id="IPR003593">
    <property type="entry name" value="AAA+_ATPase"/>
</dbReference>
<dbReference type="CDD" id="cd03221">
    <property type="entry name" value="ABCF_EF-3"/>
    <property type="match status" value="2"/>
</dbReference>
<protein>
    <recommendedName>
        <fullName evidence="7">Probable ATP-binding protein YbiT</fullName>
    </recommendedName>
</protein>
<dbReference type="Gene3D" id="3.40.50.300">
    <property type="entry name" value="P-loop containing nucleotide triphosphate hydrolases"/>
    <property type="match status" value="2"/>
</dbReference>
<evidence type="ECO:0000256" key="1">
    <source>
        <dbReference type="ARBA" id="ARBA00022475"/>
    </source>
</evidence>
<dbReference type="SUPFAM" id="SSF52540">
    <property type="entry name" value="P-loop containing nucleoside triphosphate hydrolases"/>
    <property type="match status" value="2"/>
</dbReference>
<dbReference type="InterPro" id="IPR003439">
    <property type="entry name" value="ABC_transporter-like_ATP-bd"/>
</dbReference>
<evidence type="ECO:0000256" key="5">
    <source>
        <dbReference type="ARBA" id="ARBA00022840"/>
    </source>
</evidence>
<evidence type="ECO:0000313" key="10">
    <source>
        <dbReference type="Proteomes" id="UP000197215"/>
    </source>
</evidence>
<comment type="similarity">
    <text evidence="6">Belongs to the ABC transporter superfamily. ABCF family. YbiT subfamily.</text>
</comment>
<dbReference type="GO" id="GO:0016887">
    <property type="term" value="F:ATP hydrolysis activity"/>
    <property type="evidence" value="ECO:0007669"/>
    <property type="project" value="InterPro"/>
</dbReference>
<dbReference type="PANTHER" id="PTHR42855">
    <property type="entry name" value="ABC TRANSPORTER ATP-BINDING SUBUNIT"/>
    <property type="match status" value="1"/>
</dbReference>
<proteinExistence type="inferred from homology"/>
<feature type="domain" description="ABC transporter" evidence="8">
    <location>
        <begin position="313"/>
        <end position="533"/>
    </location>
</feature>
<dbReference type="InterPro" id="IPR027417">
    <property type="entry name" value="P-loop_NTPase"/>
</dbReference>
<dbReference type="FunFam" id="3.40.50.300:FF:000011">
    <property type="entry name" value="Putative ABC transporter ATP-binding component"/>
    <property type="match status" value="1"/>
</dbReference>
<keyword evidence="4" id="KW-0547">Nucleotide-binding</keyword>
<evidence type="ECO:0000313" key="9">
    <source>
        <dbReference type="EMBL" id="SNC59193.1"/>
    </source>
</evidence>
<evidence type="ECO:0000256" key="4">
    <source>
        <dbReference type="ARBA" id="ARBA00022741"/>
    </source>
</evidence>
<dbReference type="Pfam" id="PF00005">
    <property type="entry name" value="ABC_tran"/>
    <property type="match status" value="2"/>
</dbReference>
<dbReference type="RefSeq" id="WP_088811895.1">
    <property type="nucleotide sequence ID" value="NZ_FYEX01000001.1"/>
</dbReference>
<dbReference type="Pfam" id="PF12848">
    <property type="entry name" value="ABC_tran_Xtn"/>
    <property type="match status" value="1"/>
</dbReference>
<dbReference type="PROSITE" id="PS50893">
    <property type="entry name" value="ABC_TRANSPORTER_2"/>
    <property type="match status" value="2"/>
</dbReference>
<dbReference type="Proteomes" id="UP000197215">
    <property type="component" value="Unassembled WGS sequence"/>
</dbReference>
<dbReference type="SMART" id="SM00382">
    <property type="entry name" value="AAA"/>
    <property type="match status" value="2"/>
</dbReference>
<keyword evidence="2" id="KW-0472">Membrane</keyword>
<dbReference type="EMBL" id="FYEX01000001">
    <property type="protein sequence ID" value="SNC59193.1"/>
    <property type="molecule type" value="Genomic_DNA"/>
</dbReference>
<keyword evidence="2" id="KW-0997">Cell inner membrane</keyword>
<dbReference type="InterPro" id="IPR051309">
    <property type="entry name" value="ABCF_ATPase"/>
</dbReference>
<evidence type="ECO:0000256" key="3">
    <source>
        <dbReference type="ARBA" id="ARBA00022737"/>
    </source>
</evidence>
<accession>A0A212SZG9</accession>
<keyword evidence="10" id="KW-1185">Reference proteome</keyword>
<feature type="domain" description="ABC transporter" evidence="8">
    <location>
        <begin position="2"/>
        <end position="252"/>
    </location>
</feature>